<dbReference type="InterPro" id="IPR006495">
    <property type="entry name" value="CitD"/>
</dbReference>
<dbReference type="NCBIfam" id="TIGR01608">
    <property type="entry name" value="citD"/>
    <property type="match status" value="1"/>
</dbReference>
<comment type="subcellular location">
    <subcellularLocation>
        <location evidence="1 4">Cytoplasm</location>
    </subcellularLocation>
</comment>
<evidence type="ECO:0000256" key="5">
    <source>
        <dbReference type="PIRSR" id="PIRSR002736-50"/>
    </source>
</evidence>
<comment type="caution">
    <text evidence="6">The sequence shown here is derived from an EMBL/GenBank/DDBJ whole genome shotgun (WGS) entry which is preliminary data.</text>
</comment>
<comment type="subunit">
    <text evidence="4">Oligomer with a subunit composition of (alpha,beta,gamma)6.</text>
</comment>
<evidence type="ECO:0000256" key="2">
    <source>
        <dbReference type="ARBA" id="ARBA00022490"/>
    </source>
</evidence>
<proteinExistence type="inferred from homology"/>
<reference evidence="6 7" key="1">
    <citation type="submission" date="2017-03" db="EMBL/GenBank/DDBJ databases">
        <title>Whole genome sequences of fourteen strains of Bradyrhizobium canariense and one strain of Bradyrhizobium japonicum isolated from Lupinus (Papilionoideae: Genisteae) species in Algeria.</title>
        <authorList>
            <person name="Crovadore J."/>
            <person name="Chekireb D."/>
            <person name="Brachmann A."/>
            <person name="Chablais R."/>
            <person name="Cochard B."/>
            <person name="Lefort F."/>
        </authorList>
    </citation>
    <scope>NUCLEOTIDE SEQUENCE [LARGE SCALE GENOMIC DNA]</scope>
    <source>
        <strain evidence="6 7">UBMA195</strain>
    </source>
</reference>
<evidence type="ECO:0000256" key="1">
    <source>
        <dbReference type="ARBA" id="ARBA00004496"/>
    </source>
</evidence>
<dbReference type="PIRSF" id="PIRSF002736">
    <property type="entry name" value="Citrt_lyas_gamma"/>
    <property type="match status" value="1"/>
</dbReference>
<dbReference type="Pfam" id="PF06857">
    <property type="entry name" value="ACP"/>
    <property type="match status" value="1"/>
</dbReference>
<sequence length="98" mass="10606">MKVVKEAISGTLESSDVLVKVAPSENGTRDVVLRSEVIKQFGKQIRLVVADTLDKLSVSAGSIVIEDKGALDCVIRARVQAAVLRGCSVEELDWRRLA</sequence>
<organism evidence="6 7">
    <name type="scientific">Bradyrhizobium canariense</name>
    <dbReference type="NCBI Taxonomy" id="255045"/>
    <lineage>
        <taxon>Bacteria</taxon>
        <taxon>Pseudomonadati</taxon>
        <taxon>Pseudomonadota</taxon>
        <taxon>Alphaproteobacteria</taxon>
        <taxon>Hyphomicrobiales</taxon>
        <taxon>Nitrobacteraceae</taxon>
        <taxon>Bradyrhizobium</taxon>
    </lineage>
</organism>
<comment type="function">
    <text evidence="4">Covalent carrier of the coenzyme of citrate lyase.</text>
</comment>
<dbReference type="Proteomes" id="UP000193553">
    <property type="component" value="Unassembled WGS sequence"/>
</dbReference>
<evidence type="ECO:0000256" key="4">
    <source>
        <dbReference type="HAMAP-Rule" id="MF_00805"/>
    </source>
</evidence>
<dbReference type="EMBL" id="NAFI01000190">
    <property type="protein sequence ID" value="OSJ01855.1"/>
    <property type="molecule type" value="Genomic_DNA"/>
</dbReference>
<feature type="modified residue" description="O-(phosphoribosyl dephospho-coenzyme A)serine" evidence="4 5">
    <location>
        <position position="14"/>
    </location>
</feature>
<dbReference type="HAMAP" id="MF_00805">
    <property type="entry name" value="CitD"/>
    <property type="match status" value="1"/>
</dbReference>
<evidence type="ECO:0000256" key="3">
    <source>
        <dbReference type="ARBA" id="ARBA00022553"/>
    </source>
</evidence>
<protein>
    <recommendedName>
        <fullName evidence="4">Citrate lyase acyl carrier protein</fullName>
    </recommendedName>
    <alternativeName>
        <fullName evidence="4">Citrate lyase gamma chain</fullName>
    </alternativeName>
</protein>
<dbReference type="RefSeq" id="WP_085357674.1">
    <property type="nucleotide sequence ID" value="NZ_NAFD01000151.1"/>
</dbReference>
<evidence type="ECO:0000313" key="6">
    <source>
        <dbReference type="EMBL" id="OSJ01855.1"/>
    </source>
</evidence>
<dbReference type="GO" id="GO:0016829">
    <property type="term" value="F:lyase activity"/>
    <property type="evidence" value="ECO:0007669"/>
    <property type="project" value="UniProtKB-KW"/>
</dbReference>
<dbReference type="GO" id="GO:0005737">
    <property type="term" value="C:cytoplasm"/>
    <property type="evidence" value="ECO:0007669"/>
    <property type="project" value="UniProtKB-SubCell"/>
</dbReference>
<gene>
    <name evidence="4" type="primary">citD</name>
    <name evidence="6" type="ORF">BSZ18_39375</name>
</gene>
<dbReference type="InterPro" id="IPR023439">
    <property type="entry name" value="Mal_deCO2ase/Cit_lyase_ACP"/>
</dbReference>
<keyword evidence="2 4" id="KW-0963">Cytoplasm</keyword>
<name>A0A1X3G3Y9_9BRAD</name>
<dbReference type="OrthoDB" id="9798736at2"/>
<comment type="similarity">
    <text evidence="4">Belongs to the CitD family.</text>
</comment>
<evidence type="ECO:0000313" key="7">
    <source>
        <dbReference type="Proteomes" id="UP000193553"/>
    </source>
</evidence>
<keyword evidence="3 4" id="KW-0597">Phosphoprotein</keyword>
<keyword evidence="6" id="KW-0456">Lyase</keyword>
<dbReference type="NCBIfam" id="NF009726">
    <property type="entry name" value="PRK13253.1"/>
    <property type="match status" value="1"/>
</dbReference>
<accession>A0A1X3G3Y9</accession>
<dbReference type="AlphaFoldDB" id="A0A1X3G3Y9"/>